<dbReference type="AlphaFoldDB" id="S3DR42"/>
<gene>
    <name evidence="2" type="ORF">GLAREA_00091</name>
</gene>
<dbReference type="GeneID" id="19459151"/>
<evidence type="ECO:0000313" key="3">
    <source>
        <dbReference type="Proteomes" id="UP000016922"/>
    </source>
</evidence>
<name>S3DR42_GLAL2</name>
<dbReference type="EMBL" id="KE145367">
    <property type="protein sequence ID" value="EPE28933.1"/>
    <property type="molecule type" value="Genomic_DNA"/>
</dbReference>
<feature type="chain" id="PRO_5004508552" evidence="1">
    <location>
        <begin position="19"/>
        <end position="186"/>
    </location>
</feature>
<proteinExistence type="predicted"/>
<evidence type="ECO:0000313" key="2">
    <source>
        <dbReference type="EMBL" id="EPE28933.1"/>
    </source>
</evidence>
<dbReference type="Proteomes" id="UP000016922">
    <property type="component" value="Unassembled WGS sequence"/>
</dbReference>
<reference evidence="2 3" key="1">
    <citation type="journal article" date="2013" name="BMC Genomics">
        <title>Genomics-driven discovery of the pneumocandin biosynthetic gene cluster in the fungus Glarea lozoyensis.</title>
        <authorList>
            <person name="Chen L."/>
            <person name="Yue Q."/>
            <person name="Zhang X."/>
            <person name="Xiang M."/>
            <person name="Wang C."/>
            <person name="Li S."/>
            <person name="Che Y."/>
            <person name="Ortiz-Lopez F.J."/>
            <person name="Bills G.F."/>
            <person name="Liu X."/>
            <person name="An Z."/>
        </authorList>
    </citation>
    <scope>NUCLEOTIDE SEQUENCE [LARGE SCALE GENOMIC DNA]</scope>
    <source>
        <strain evidence="3">ATCC 20868 / MF5171</strain>
    </source>
</reference>
<accession>S3DR42</accession>
<dbReference type="KEGG" id="glz:GLAREA_00091"/>
<protein>
    <submittedName>
        <fullName evidence="2">Uncharacterized protein</fullName>
    </submittedName>
</protein>
<dbReference type="RefSeq" id="XP_008083042.1">
    <property type="nucleotide sequence ID" value="XM_008084851.1"/>
</dbReference>
<keyword evidence="1" id="KW-0732">Signal</keyword>
<sequence length="186" mass="20060">MFSLFNVVVPLLIASVTALPTPREPLSSQQQVITAVSNIFLDIAQINGAISELLNRKNPIDKTTIIDLARIALSCTLDADIQRNKLFVLSGGEGTVTSPNPGEDASLSVLCVTETEDNKNPLSTYNFIIDNPTDISHVQDNLLAKAHDINSNLVKQVTILANAAYQKVNLPTDAPTIEVLKVPQSD</sequence>
<keyword evidence="3" id="KW-1185">Reference proteome</keyword>
<organism evidence="2 3">
    <name type="scientific">Glarea lozoyensis (strain ATCC 20868 / MF5171)</name>
    <dbReference type="NCBI Taxonomy" id="1116229"/>
    <lineage>
        <taxon>Eukaryota</taxon>
        <taxon>Fungi</taxon>
        <taxon>Dikarya</taxon>
        <taxon>Ascomycota</taxon>
        <taxon>Pezizomycotina</taxon>
        <taxon>Leotiomycetes</taxon>
        <taxon>Helotiales</taxon>
        <taxon>Helotiaceae</taxon>
        <taxon>Glarea</taxon>
    </lineage>
</organism>
<feature type="signal peptide" evidence="1">
    <location>
        <begin position="1"/>
        <end position="18"/>
    </location>
</feature>
<dbReference type="HOGENOM" id="CLU_1454546_0_0_1"/>
<evidence type="ECO:0000256" key="1">
    <source>
        <dbReference type="SAM" id="SignalP"/>
    </source>
</evidence>